<dbReference type="EMBL" id="CAJRGZ010000025">
    <property type="protein sequence ID" value="CAG5180879.1"/>
    <property type="molecule type" value="Genomic_DNA"/>
</dbReference>
<keyword evidence="1" id="KW-0472">Membrane</keyword>
<comment type="caution">
    <text evidence="2">The sequence shown here is derived from an EMBL/GenBank/DDBJ whole genome shotgun (WGS) entry which is preliminary data.</text>
</comment>
<dbReference type="GeneID" id="67021709"/>
<organism evidence="2 3">
    <name type="scientific">Alternaria atra</name>
    <dbReference type="NCBI Taxonomy" id="119953"/>
    <lineage>
        <taxon>Eukaryota</taxon>
        <taxon>Fungi</taxon>
        <taxon>Dikarya</taxon>
        <taxon>Ascomycota</taxon>
        <taxon>Pezizomycotina</taxon>
        <taxon>Dothideomycetes</taxon>
        <taxon>Pleosporomycetidae</taxon>
        <taxon>Pleosporales</taxon>
        <taxon>Pleosporineae</taxon>
        <taxon>Pleosporaceae</taxon>
        <taxon>Alternaria</taxon>
        <taxon>Alternaria sect. Ulocladioides</taxon>
    </lineage>
</organism>
<evidence type="ECO:0000313" key="3">
    <source>
        <dbReference type="Proteomes" id="UP000676310"/>
    </source>
</evidence>
<keyword evidence="3" id="KW-1185">Reference proteome</keyword>
<gene>
    <name evidence="2" type="ORF">ALTATR162_LOCUS9483</name>
</gene>
<evidence type="ECO:0000313" key="2">
    <source>
        <dbReference type="EMBL" id="CAG5180879.1"/>
    </source>
</evidence>
<keyword evidence="1" id="KW-1133">Transmembrane helix</keyword>
<keyword evidence="1" id="KW-0812">Transmembrane</keyword>
<dbReference type="Proteomes" id="UP000676310">
    <property type="component" value="Unassembled WGS sequence"/>
</dbReference>
<proteinExistence type="predicted"/>
<evidence type="ECO:0000256" key="1">
    <source>
        <dbReference type="SAM" id="Phobius"/>
    </source>
</evidence>
<reference evidence="2" key="1">
    <citation type="submission" date="2021-05" db="EMBL/GenBank/DDBJ databases">
        <authorList>
            <person name="Stam R."/>
        </authorList>
    </citation>
    <scope>NUCLEOTIDE SEQUENCE</scope>
    <source>
        <strain evidence="2">CS162</strain>
    </source>
</reference>
<dbReference type="RefSeq" id="XP_043173052.1">
    <property type="nucleotide sequence ID" value="XM_043317117.1"/>
</dbReference>
<feature type="transmembrane region" description="Helical" evidence="1">
    <location>
        <begin position="125"/>
        <end position="148"/>
    </location>
</feature>
<accession>A0A8J2N8Y7</accession>
<protein>
    <submittedName>
        <fullName evidence="2">Uncharacterized protein</fullName>
    </submittedName>
</protein>
<dbReference type="OrthoDB" id="5287717at2759"/>
<name>A0A8J2N8Y7_9PLEO</name>
<dbReference type="AlphaFoldDB" id="A0A8J2N8Y7"/>
<sequence length="225" mass="25155">MPSRRDDCAKRFGAETLACTLDINNDGWLKWLFDSIGLPSPLDSSTAEGASNILGSMRYNYQLEYLQADQLRQVLLQTYSTYAIKLMYNDGRDFIGLNKTRLKSHVPDITAFIADTVIELGVMPAVVPVALFGLWALISSGLCLVYGFRRRWSAILDGHTVFRLGVGLQEAYRAKLQQYSTIGEIEECSTLHEIPGFVSDMDFNDNVGEIGLVDGKPARKDKLYQ</sequence>